<keyword evidence="3" id="KW-1185">Reference proteome</keyword>
<proteinExistence type="predicted"/>
<feature type="region of interest" description="Disordered" evidence="1">
    <location>
        <begin position="1"/>
        <end position="79"/>
    </location>
</feature>
<organism evidence="2 3">
    <name type="scientific">Streptomyces ureilyticus</name>
    <dbReference type="NCBI Taxonomy" id="1775131"/>
    <lineage>
        <taxon>Bacteria</taxon>
        <taxon>Bacillati</taxon>
        <taxon>Actinomycetota</taxon>
        <taxon>Actinomycetes</taxon>
        <taxon>Kitasatosporales</taxon>
        <taxon>Streptomycetaceae</taxon>
        <taxon>Streptomyces</taxon>
    </lineage>
</organism>
<comment type="caution">
    <text evidence="2">The sequence shown here is derived from an EMBL/GenBank/DDBJ whole genome shotgun (WGS) entry which is preliminary data.</text>
</comment>
<evidence type="ECO:0000313" key="3">
    <source>
        <dbReference type="Proteomes" id="UP001518140"/>
    </source>
</evidence>
<evidence type="ECO:0000256" key="1">
    <source>
        <dbReference type="SAM" id="MobiDB-lite"/>
    </source>
</evidence>
<evidence type="ECO:0000313" key="2">
    <source>
        <dbReference type="EMBL" id="NGO42712.1"/>
    </source>
</evidence>
<feature type="region of interest" description="Disordered" evidence="1">
    <location>
        <begin position="85"/>
        <end position="104"/>
    </location>
</feature>
<accession>A0ABX0DME6</accession>
<name>A0ABX0DME6_9ACTN</name>
<dbReference type="Proteomes" id="UP001518140">
    <property type="component" value="Unassembled WGS sequence"/>
</dbReference>
<dbReference type="EMBL" id="JAAKZX010000026">
    <property type="protein sequence ID" value="NGO42712.1"/>
    <property type="molecule type" value="Genomic_DNA"/>
</dbReference>
<reference evidence="2 3" key="1">
    <citation type="submission" date="2020-02" db="EMBL/GenBank/DDBJ databases">
        <title>Whole-genome analyses of novel actinobacteria.</title>
        <authorList>
            <person name="Sahin N."/>
            <person name="Tokatli A."/>
        </authorList>
    </citation>
    <scope>NUCLEOTIDE SEQUENCE [LARGE SCALE GENOMIC DNA]</scope>
    <source>
        <strain evidence="2 3">YC419</strain>
    </source>
</reference>
<protein>
    <submittedName>
        <fullName evidence="2">Uncharacterized protein</fullName>
    </submittedName>
</protein>
<gene>
    <name evidence="2" type="ORF">G6048_11225</name>
</gene>
<sequence length="104" mass="11114">MSMSATAADDTPPQPSWVREDGTVDMSKMPESMPVMGPDGEPLKDASGKQVMVKTEEDKPVEPQALPETAPNSLSENGKTWVETDENGVTTEVQEIEPSIPAGD</sequence>